<name>A0A0H3GTP3_KLEPH</name>
<dbReference type="Proteomes" id="UP000007841">
    <property type="component" value="Chromosome"/>
</dbReference>
<dbReference type="RefSeq" id="WP_014343136.1">
    <property type="nucleotide sequence ID" value="NC_016845.1"/>
</dbReference>
<dbReference type="EMBL" id="CP003200">
    <property type="protein sequence ID" value="AEW61662.1"/>
    <property type="molecule type" value="Genomic_DNA"/>
</dbReference>
<dbReference type="PATRIC" id="fig|1125630.4.peg.2886"/>
<protein>
    <submittedName>
        <fullName evidence="1">Uncharacterized protein</fullName>
    </submittedName>
</protein>
<dbReference type="GeneID" id="11847982"/>
<dbReference type="AlphaFoldDB" id="A0A0H3GTP3"/>
<reference evidence="1 2" key="1">
    <citation type="journal article" date="2012" name="J. Bacteriol.">
        <title>Complete genome sequence of Klebsiella pneumoniae subsp. pneumoniae HS11286, a multidrug-resistant strain isolated from human sputum.</title>
        <authorList>
            <person name="Liu P."/>
            <person name="Li P."/>
            <person name="Jiang X."/>
            <person name="Bi D."/>
            <person name="Xie Y."/>
            <person name="Tai C."/>
            <person name="Deng Z."/>
            <person name="Rajakumar K."/>
            <person name="Ou H.Y."/>
        </authorList>
    </citation>
    <scope>NUCLEOTIDE SEQUENCE [LARGE SCALE GENOMIC DNA]</scope>
    <source>
        <strain evidence="1 2">HS11286</strain>
    </source>
</reference>
<dbReference type="RefSeq" id="YP_005227264.1">
    <property type="nucleotide sequence ID" value="NC_016845.1"/>
</dbReference>
<gene>
    <name evidence="1" type="ordered locus">KPHS_29640</name>
</gene>
<evidence type="ECO:0000313" key="1">
    <source>
        <dbReference type="EMBL" id="AEW61662.1"/>
    </source>
</evidence>
<accession>A0A0H3GTP3</accession>
<dbReference type="KEGG" id="kpm:KPHS_29640"/>
<sequence length="41" mass="3999">MTGKQQGGAGAEQAACDAAKTLLITPPTVGKLTTAADVIAQ</sequence>
<evidence type="ECO:0000313" key="2">
    <source>
        <dbReference type="Proteomes" id="UP000007841"/>
    </source>
</evidence>
<organism evidence="1 2">
    <name type="scientific">Klebsiella pneumoniae subsp. pneumoniae (strain HS11286)</name>
    <dbReference type="NCBI Taxonomy" id="1125630"/>
    <lineage>
        <taxon>Bacteria</taxon>
        <taxon>Pseudomonadati</taxon>
        <taxon>Pseudomonadota</taxon>
        <taxon>Gammaproteobacteria</taxon>
        <taxon>Enterobacterales</taxon>
        <taxon>Enterobacteriaceae</taxon>
        <taxon>Klebsiella/Raoultella group</taxon>
        <taxon>Klebsiella</taxon>
        <taxon>Klebsiella pneumoniae complex</taxon>
    </lineage>
</organism>
<dbReference type="HOGENOM" id="CLU_3271506_0_0_6"/>
<keyword evidence="2" id="KW-1185">Reference proteome</keyword>
<proteinExistence type="predicted"/>